<keyword evidence="3" id="KW-1185">Reference proteome</keyword>
<accession>A0ABS0AZE4</accession>
<dbReference type="Pfam" id="PF11146">
    <property type="entry name" value="DUF2905"/>
    <property type="match status" value="1"/>
</dbReference>
<keyword evidence="1" id="KW-0472">Membrane</keyword>
<proteinExistence type="predicted"/>
<organism evidence="2 3">
    <name type="scientific">Candidatus Neptunichlamydia vexilliferae</name>
    <dbReference type="NCBI Taxonomy" id="1651774"/>
    <lineage>
        <taxon>Bacteria</taxon>
        <taxon>Pseudomonadati</taxon>
        <taxon>Chlamydiota</taxon>
        <taxon>Chlamydiia</taxon>
        <taxon>Parachlamydiales</taxon>
        <taxon>Simkaniaceae</taxon>
        <taxon>Candidatus Neptunichlamydia</taxon>
    </lineage>
</organism>
<dbReference type="InterPro" id="IPR021320">
    <property type="entry name" value="DUF2905"/>
</dbReference>
<evidence type="ECO:0000313" key="2">
    <source>
        <dbReference type="EMBL" id="MBF5058705.1"/>
    </source>
</evidence>
<dbReference type="EMBL" id="JAAEJV010000003">
    <property type="protein sequence ID" value="MBF5058705.1"/>
    <property type="molecule type" value="Genomic_DNA"/>
</dbReference>
<keyword evidence="1" id="KW-1133">Transmembrane helix</keyword>
<feature type="transmembrane region" description="Helical" evidence="1">
    <location>
        <begin position="44"/>
        <end position="66"/>
    </location>
</feature>
<reference evidence="2 3" key="1">
    <citation type="submission" date="2020-01" db="EMBL/GenBank/DDBJ databases">
        <title>Draft genome sequence of Cand. Neptunochlamydia vexilliferae K9.</title>
        <authorList>
            <person name="Schulz F."/>
            <person name="Koestlbacher S."/>
            <person name="Wascher F."/>
            <person name="Pizzetti I."/>
            <person name="Horn M."/>
        </authorList>
    </citation>
    <scope>NUCLEOTIDE SEQUENCE [LARGE SCALE GENOMIC DNA]</scope>
    <source>
        <strain evidence="2 3">K9</strain>
    </source>
</reference>
<evidence type="ECO:0008006" key="4">
    <source>
        <dbReference type="Google" id="ProtNLM"/>
    </source>
</evidence>
<dbReference type="PANTHER" id="PTHR36443:SF1">
    <property type="entry name" value="BSR5223 PROTEIN"/>
    <property type="match status" value="1"/>
</dbReference>
<evidence type="ECO:0000256" key="1">
    <source>
        <dbReference type="SAM" id="Phobius"/>
    </source>
</evidence>
<dbReference type="RefSeq" id="WP_420887659.1">
    <property type="nucleotide sequence ID" value="NZ_JAAEJV010000003.1"/>
</dbReference>
<keyword evidence="1" id="KW-0812">Transmembrane</keyword>
<evidence type="ECO:0000313" key="3">
    <source>
        <dbReference type="Proteomes" id="UP001194714"/>
    </source>
</evidence>
<comment type="caution">
    <text evidence="2">The sequence shown here is derived from an EMBL/GenBank/DDBJ whole genome shotgun (WGS) entry which is preliminary data.</text>
</comment>
<sequence>MGRLIGLTVLCIIIIGALLTFDIPLNWIGHLPGDFSIDWNETKVIIPVTTSVIFSLVLSAILFLFAK</sequence>
<name>A0ABS0AZE4_9BACT</name>
<dbReference type="Proteomes" id="UP001194714">
    <property type="component" value="Unassembled WGS sequence"/>
</dbReference>
<dbReference type="PANTHER" id="PTHR36443">
    <property type="entry name" value="BSR5223 PROTEIN"/>
    <property type="match status" value="1"/>
</dbReference>
<gene>
    <name evidence="2" type="ORF">NEPTK9_000204</name>
</gene>
<protein>
    <recommendedName>
        <fullName evidence="4">DUF2905 domain-containing protein</fullName>
    </recommendedName>
</protein>